<organism evidence="1">
    <name type="scientific">marine sediment metagenome</name>
    <dbReference type="NCBI Taxonomy" id="412755"/>
    <lineage>
        <taxon>unclassified sequences</taxon>
        <taxon>metagenomes</taxon>
        <taxon>ecological metagenomes</taxon>
    </lineage>
</organism>
<protein>
    <recommendedName>
        <fullName evidence="2">DUF1573 domain-containing protein</fullName>
    </recommendedName>
</protein>
<accession>X0ZEV3</accession>
<dbReference type="AlphaFoldDB" id="X0ZEV3"/>
<feature type="non-terminal residue" evidence="1">
    <location>
        <position position="1"/>
    </location>
</feature>
<reference evidence="1" key="1">
    <citation type="journal article" date="2014" name="Front. Microbiol.">
        <title>High frequency of phylogenetically diverse reductive dehalogenase-homologous genes in deep subseafloor sedimentary metagenomes.</title>
        <authorList>
            <person name="Kawai M."/>
            <person name="Futagami T."/>
            <person name="Toyoda A."/>
            <person name="Takaki Y."/>
            <person name="Nishi S."/>
            <person name="Hori S."/>
            <person name="Arai W."/>
            <person name="Tsubouchi T."/>
            <person name="Morono Y."/>
            <person name="Uchiyama I."/>
            <person name="Ito T."/>
            <person name="Fujiyama A."/>
            <person name="Inagaki F."/>
            <person name="Takami H."/>
        </authorList>
    </citation>
    <scope>NUCLEOTIDE SEQUENCE</scope>
    <source>
        <strain evidence="1">Expedition CK06-06</strain>
    </source>
</reference>
<gene>
    <name evidence="1" type="ORF">S01H1_83644</name>
</gene>
<proteinExistence type="predicted"/>
<dbReference type="EMBL" id="BARS01056905">
    <property type="protein sequence ID" value="GAG46866.1"/>
    <property type="molecule type" value="Genomic_DNA"/>
</dbReference>
<name>X0ZEV3_9ZZZZ</name>
<evidence type="ECO:0000313" key="1">
    <source>
        <dbReference type="EMBL" id="GAG46866.1"/>
    </source>
</evidence>
<sequence length="114" mass="12949">EVLTIRAFVKVPIHLSPRYVYIRGLAGQKITITVRVRAQGDKPLKLEPSSFDLSTKVTYRIEEVEPGRVFKVHFTTIPGPAETYRGVLKLKTNYPEKPEITIRIRGKFRKGGQG</sequence>
<evidence type="ECO:0008006" key="2">
    <source>
        <dbReference type="Google" id="ProtNLM"/>
    </source>
</evidence>
<comment type="caution">
    <text evidence="1">The sequence shown here is derived from an EMBL/GenBank/DDBJ whole genome shotgun (WGS) entry which is preliminary data.</text>
</comment>